<gene>
    <name evidence="2" type="ORF">IOE58_08710</name>
</gene>
<keyword evidence="3" id="KW-1185">Reference proteome</keyword>
<evidence type="ECO:0000313" key="2">
    <source>
        <dbReference type="EMBL" id="MBE9404261.1"/>
    </source>
</evidence>
<dbReference type="EMBL" id="JADEYR010000008">
    <property type="protein sequence ID" value="MBE9404261.1"/>
    <property type="molecule type" value="Genomic_DNA"/>
</dbReference>
<organism evidence="2 3">
    <name type="scientific">Brachybacterium epidermidis</name>
    <dbReference type="NCBI Taxonomy" id="2781983"/>
    <lineage>
        <taxon>Bacteria</taxon>
        <taxon>Bacillati</taxon>
        <taxon>Actinomycetota</taxon>
        <taxon>Actinomycetes</taxon>
        <taxon>Micrococcales</taxon>
        <taxon>Dermabacteraceae</taxon>
        <taxon>Brachybacterium</taxon>
    </lineage>
</organism>
<dbReference type="RefSeq" id="WP_193866008.1">
    <property type="nucleotide sequence ID" value="NZ_JADEYR010000008.1"/>
</dbReference>
<feature type="compositionally biased region" description="Basic and acidic residues" evidence="1">
    <location>
        <begin position="38"/>
        <end position="49"/>
    </location>
</feature>
<evidence type="ECO:0000313" key="3">
    <source>
        <dbReference type="Proteomes" id="UP000644727"/>
    </source>
</evidence>
<dbReference type="Proteomes" id="UP000644727">
    <property type="component" value="Unassembled WGS sequence"/>
</dbReference>
<feature type="region of interest" description="Disordered" evidence="1">
    <location>
        <begin position="15"/>
        <end position="70"/>
    </location>
</feature>
<protein>
    <submittedName>
        <fullName evidence="2">Uncharacterized protein</fullName>
    </submittedName>
</protein>
<name>A0ABR9W1C9_9MICO</name>
<feature type="compositionally biased region" description="Low complexity" evidence="1">
    <location>
        <begin position="52"/>
        <end position="62"/>
    </location>
</feature>
<evidence type="ECO:0000256" key="1">
    <source>
        <dbReference type="SAM" id="MobiDB-lite"/>
    </source>
</evidence>
<accession>A0ABR9W1C9</accession>
<comment type="caution">
    <text evidence="2">The sequence shown here is derived from an EMBL/GenBank/DDBJ whole genome shotgun (WGS) entry which is preliminary data.</text>
</comment>
<proteinExistence type="predicted"/>
<sequence length="70" mass="7296">MYDIGGGEVIAYPQLVEKATGRGPQPPRAGSARGHARRGTDLADHRPDGGDADAQVQLDQDQSNAGQLQG</sequence>
<reference evidence="2 3" key="1">
    <citation type="submission" date="2020-10" db="EMBL/GenBank/DDBJ databases">
        <title>Draft genome and description of Brachybacterium epidermidis sp nov.</title>
        <authorList>
            <person name="Boxberger M."/>
            <person name="La Scola B."/>
        </authorList>
    </citation>
    <scope>NUCLEOTIDE SEQUENCE [LARGE SCALE GENOMIC DNA]</scope>
    <source>
        <strain evidence="2 3">Marseille-Q2903</strain>
    </source>
</reference>